<gene>
    <name evidence="1" type="ORF">MCOR_2144</name>
</gene>
<name>A0A6J7ZXZ1_MYTCO</name>
<dbReference type="AlphaFoldDB" id="A0A6J7ZXZ1"/>
<reference evidence="1 2" key="1">
    <citation type="submission" date="2020-06" db="EMBL/GenBank/DDBJ databases">
        <authorList>
            <person name="Li R."/>
            <person name="Bekaert M."/>
        </authorList>
    </citation>
    <scope>NUCLEOTIDE SEQUENCE [LARGE SCALE GENOMIC DNA]</scope>
    <source>
        <strain evidence="2">wild</strain>
    </source>
</reference>
<evidence type="ECO:0000313" key="2">
    <source>
        <dbReference type="Proteomes" id="UP000507470"/>
    </source>
</evidence>
<dbReference type="OrthoDB" id="6115853at2759"/>
<sequence>MKMRTPLRTRLLHHINWNTFPSPTMHIKGWPIQLWEAIIANIDAKALLYAICKGGTYNVRSFSSMMGETFFSELLHLEKVAKEQLDPERCFAYRTSVSTLYKPEEKWSSNSIAEMVDCGDSNSSELITSIIPKNLFFDEKPRTRVKGKRKEGQFDRDRNAVLKGTLGVRWETARRNEGKMLLTKKNGI</sequence>
<dbReference type="Proteomes" id="UP000507470">
    <property type="component" value="Unassembled WGS sequence"/>
</dbReference>
<keyword evidence="2" id="KW-1185">Reference proteome</keyword>
<protein>
    <submittedName>
        <fullName evidence="1">Uncharacterized protein</fullName>
    </submittedName>
</protein>
<accession>A0A6J7ZXZ1</accession>
<proteinExistence type="predicted"/>
<evidence type="ECO:0000313" key="1">
    <source>
        <dbReference type="EMBL" id="CAC5359140.1"/>
    </source>
</evidence>
<dbReference type="EMBL" id="CACVKT020000425">
    <property type="protein sequence ID" value="CAC5359140.1"/>
    <property type="molecule type" value="Genomic_DNA"/>
</dbReference>
<organism evidence="1 2">
    <name type="scientific">Mytilus coruscus</name>
    <name type="common">Sea mussel</name>
    <dbReference type="NCBI Taxonomy" id="42192"/>
    <lineage>
        <taxon>Eukaryota</taxon>
        <taxon>Metazoa</taxon>
        <taxon>Spiralia</taxon>
        <taxon>Lophotrochozoa</taxon>
        <taxon>Mollusca</taxon>
        <taxon>Bivalvia</taxon>
        <taxon>Autobranchia</taxon>
        <taxon>Pteriomorphia</taxon>
        <taxon>Mytilida</taxon>
        <taxon>Mytiloidea</taxon>
        <taxon>Mytilidae</taxon>
        <taxon>Mytilinae</taxon>
        <taxon>Mytilus</taxon>
    </lineage>
</organism>